<name>A0A1F7HGS1_9BACT</name>
<sequence>MRLSIIIPVFNEEKTIEKIIDKVLDVKINGIEKEIIIVDDGSTDATASAISNFKFKNLNLKIFHHMKNLGKGVAVRTGIRNSTGDYVIIQDADLEYDPLQINDLIRPILKKKAEVVYGTRLNRLPNLKRDEKTPLFLLHYLGNRFLSLITSLLYGQWITDMETCYKLFPRKALLGIKIYAKRFDFEPEITAKLLKKGYKILEVPISTKPRGYGEGKKLSTIKDGPIALWTLLKYRFRN</sequence>
<dbReference type="InterPro" id="IPR029044">
    <property type="entry name" value="Nucleotide-diphossugar_trans"/>
</dbReference>
<proteinExistence type="predicted"/>
<dbReference type="InterPro" id="IPR001173">
    <property type="entry name" value="Glyco_trans_2-like"/>
</dbReference>
<dbReference type="Gene3D" id="3.90.550.10">
    <property type="entry name" value="Spore Coat Polysaccharide Biosynthesis Protein SpsA, Chain A"/>
    <property type="match status" value="1"/>
</dbReference>
<dbReference type="EMBL" id="MFZV01000044">
    <property type="protein sequence ID" value="OGK30440.1"/>
    <property type="molecule type" value="Genomic_DNA"/>
</dbReference>
<dbReference type="CDD" id="cd04179">
    <property type="entry name" value="DPM_DPG-synthase_like"/>
    <property type="match status" value="1"/>
</dbReference>
<evidence type="ECO:0000313" key="2">
    <source>
        <dbReference type="EMBL" id="OGK30440.1"/>
    </source>
</evidence>
<accession>A0A1F7HGS1</accession>
<dbReference type="InterPro" id="IPR050256">
    <property type="entry name" value="Glycosyltransferase_2"/>
</dbReference>
<evidence type="ECO:0000313" key="3">
    <source>
        <dbReference type="Proteomes" id="UP000177199"/>
    </source>
</evidence>
<dbReference type="SUPFAM" id="SSF53448">
    <property type="entry name" value="Nucleotide-diphospho-sugar transferases"/>
    <property type="match status" value="1"/>
</dbReference>
<dbReference type="Pfam" id="PF00535">
    <property type="entry name" value="Glycos_transf_2"/>
    <property type="match status" value="1"/>
</dbReference>
<organism evidence="2 3">
    <name type="scientific">Candidatus Roizmanbacteria bacterium RIFCSPHIGHO2_12_FULL_33_9</name>
    <dbReference type="NCBI Taxonomy" id="1802045"/>
    <lineage>
        <taxon>Bacteria</taxon>
        <taxon>Candidatus Roizmaniibacteriota</taxon>
    </lineage>
</organism>
<keyword evidence="2" id="KW-0808">Transferase</keyword>
<evidence type="ECO:0000259" key="1">
    <source>
        <dbReference type="Pfam" id="PF00535"/>
    </source>
</evidence>
<protein>
    <submittedName>
        <fullName evidence="2">Glycosyl transferase</fullName>
    </submittedName>
</protein>
<dbReference type="PANTHER" id="PTHR48090">
    <property type="entry name" value="UNDECAPRENYL-PHOSPHATE 4-DEOXY-4-FORMAMIDO-L-ARABINOSE TRANSFERASE-RELATED"/>
    <property type="match status" value="1"/>
</dbReference>
<dbReference type="AlphaFoldDB" id="A0A1F7HGS1"/>
<feature type="domain" description="Glycosyltransferase 2-like" evidence="1">
    <location>
        <begin position="4"/>
        <end position="173"/>
    </location>
</feature>
<comment type="caution">
    <text evidence="2">The sequence shown here is derived from an EMBL/GenBank/DDBJ whole genome shotgun (WGS) entry which is preliminary data.</text>
</comment>
<gene>
    <name evidence="2" type="ORF">A3F29_00345</name>
</gene>
<dbReference type="Proteomes" id="UP000177199">
    <property type="component" value="Unassembled WGS sequence"/>
</dbReference>
<dbReference type="GO" id="GO:0016740">
    <property type="term" value="F:transferase activity"/>
    <property type="evidence" value="ECO:0007669"/>
    <property type="project" value="UniProtKB-KW"/>
</dbReference>
<reference evidence="2 3" key="1">
    <citation type="journal article" date="2016" name="Nat. Commun.">
        <title>Thousands of microbial genomes shed light on interconnected biogeochemical processes in an aquifer system.</title>
        <authorList>
            <person name="Anantharaman K."/>
            <person name="Brown C.T."/>
            <person name="Hug L.A."/>
            <person name="Sharon I."/>
            <person name="Castelle C.J."/>
            <person name="Probst A.J."/>
            <person name="Thomas B.C."/>
            <person name="Singh A."/>
            <person name="Wilkins M.J."/>
            <person name="Karaoz U."/>
            <person name="Brodie E.L."/>
            <person name="Williams K.H."/>
            <person name="Hubbard S.S."/>
            <person name="Banfield J.F."/>
        </authorList>
    </citation>
    <scope>NUCLEOTIDE SEQUENCE [LARGE SCALE GENOMIC DNA]</scope>
</reference>
<dbReference type="PANTHER" id="PTHR48090:SF7">
    <property type="entry name" value="RFBJ PROTEIN"/>
    <property type="match status" value="1"/>
</dbReference>